<keyword evidence="2" id="KW-0472">Membrane</keyword>
<dbReference type="PATRIC" id="fig|1122169.6.peg.1390"/>
<dbReference type="AlphaFoldDB" id="A0A0W0Z053"/>
<keyword evidence="2 3" id="KW-0812">Transmembrane</keyword>
<feature type="transmembrane region" description="Helical" evidence="2">
    <location>
        <begin position="223"/>
        <end position="242"/>
    </location>
</feature>
<reference evidence="3 4" key="1">
    <citation type="submission" date="2015-11" db="EMBL/GenBank/DDBJ databases">
        <title>Genomic analysis of 38 Legionella species identifies large and diverse effector repertoires.</title>
        <authorList>
            <person name="Burstein D."/>
            <person name="Amaro F."/>
            <person name="Zusman T."/>
            <person name="Lifshitz Z."/>
            <person name="Cohen O."/>
            <person name="Gilbert J.A."/>
            <person name="Pupko T."/>
            <person name="Shuman H.A."/>
            <person name="Segal G."/>
        </authorList>
    </citation>
    <scope>NUCLEOTIDE SEQUENCE [LARGE SCALE GENOMIC DNA]</scope>
    <source>
        <strain evidence="3 4">ATCC 49655</strain>
    </source>
</reference>
<proteinExistence type="predicted"/>
<dbReference type="STRING" id="1122169.Lsha_1205"/>
<organism evidence="3 4">
    <name type="scientific">Legionella shakespearei DSM 23087</name>
    <dbReference type="NCBI Taxonomy" id="1122169"/>
    <lineage>
        <taxon>Bacteria</taxon>
        <taxon>Pseudomonadati</taxon>
        <taxon>Pseudomonadota</taxon>
        <taxon>Gammaproteobacteria</taxon>
        <taxon>Legionellales</taxon>
        <taxon>Legionellaceae</taxon>
        <taxon>Legionella</taxon>
    </lineage>
</organism>
<accession>A0A0W0Z053</accession>
<feature type="transmembrane region" description="Helical" evidence="2">
    <location>
        <begin position="392"/>
        <end position="419"/>
    </location>
</feature>
<feature type="region of interest" description="Disordered" evidence="1">
    <location>
        <begin position="571"/>
        <end position="635"/>
    </location>
</feature>
<dbReference type="Proteomes" id="UP000054600">
    <property type="component" value="Unassembled WGS sequence"/>
</dbReference>
<comment type="caution">
    <text evidence="3">The sequence shown here is derived from an EMBL/GenBank/DDBJ whole genome shotgun (WGS) entry which is preliminary data.</text>
</comment>
<evidence type="ECO:0000256" key="2">
    <source>
        <dbReference type="SAM" id="Phobius"/>
    </source>
</evidence>
<evidence type="ECO:0000313" key="3">
    <source>
        <dbReference type="EMBL" id="KTD62505.1"/>
    </source>
</evidence>
<feature type="transmembrane region" description="Helical" evidence="2">
    <location>
        <begin position="155"/>
        <end position="175"/>
    </location>
</feature>
<sequence length="635" mass="70465">MPPESDENQDKPIDLVFLLAIAGRIDAQGRILAQELDKNRGIYYAYAALDSLSSSYSMFKYFFDVFLANNDPNTMHDIMMTPGGIIGITIETVFLVTFSVLATHYDGEKNDDFKKFIAAAWPYFRDVMKGLKNAYKGWRSAVVAIALLGGTNLNYLIAPVGLVLGVLAAANRFWLRSMVEARKVMMTANAELLLEIKKLPSLSLEESKTYLRQIQNQSTASRVMAYISVAAGGLIDGLYLYVGVLGLAVLSHPVFMAMASICAIYTVACIVTRLYEEYDFQQRLLITQTKCEIALLSKLVETSYAQLLFLRDKANKTLHDLMAIKQLEEDVCQYIKDFAEKRQVLMDQSSRSYFSAVLFGIKNGLYAYSALASLLFLVGTILVLTGTAFPPALMVTCVLLGLALMIGFAIHSVVTTYLYNNKDEVEEERPYLHLDEMRRGILEGDYDCYLDGESFHASIKDGLTLDPSPQFFYQEWFEVFRSLFSGFGKGQKFVDFAGNPLQELDDMGHYQDSPIMYILSVFSALTFGGVLALRALARGFGRSQLGQVDLAADEVEVQPANMKQTAEVVVKAEGSRESSQPVKSRPDSLPRSSSLLSSLGLFETESKRKETLPHSVSEPDLTALSPASDIIQGLS</sequence>
<dbReference type="EMBL" id="LNYW01000033">
    <property type="protein sequence ID" value="KTD62505.1"/>
    <property type="molecule type" value="Genomic_DNA"/>
</dbReference>
<evidence type="ECO:0000256" key="1">
    <source>
        <dbReference type="SAM" id="MobiDB-lite"/>
    </source>
</evidence>
<keyword evidence="2" id="KW-1133">Transmembrane helix</keyword>
<keyword evidence="4" id="KW-1185">Reference proteome</keyword>
<feature type="transmembrane region" description="Helical" evidence="2">
    <location>
        <begin position="84"/>
        <end position="105"/>
    </location>
</feature>
<dbReference type="eggNOG" id="ENOG5030T0K">
    <property type="taxonomic scope" value="Bacteria"/>
</dbReference>
<gene>
    <name evidence="3" type="ORF">Lsha_1205</name>
</gene>
<feature type="transmembrane region" description="Helical" evidence="2">
    <location>
        <begin position="365"/>
        <end position="386"/>
    </location>
</feature>
<feature type="compositionally biased region" description="Low complexity" evidence="1">
    <location>
        <begin position="587"/>
        <end position="599"/>
    </location>
</feature>
<dbReference type="OrthoDB" id="5634904at2"/>
<name>A0A0W0Z053_9GAMM</name>
<protein>
    <submittedName>
        <fullName evidence="3">Transmembrane protein</fullName>
    </submittedName>
</protein>
<feature type="transmembrane region" description="Helical" evidence="2">
    <location>
        <begin position="254"/>
        <end position="275"/>
    </location>
</feature>
<feature type="transmembrane region" description="Helical" evidence="2">
    <location>
        <begin position="515"/>
        <end position="537"/>
    </location>
</feature>
<evidence type="ECO:0000313" key="4">
    <source>
        <dbReference type="Proteomes" id="UP000054600"/>
    </source>
</evidence>
<dbReference type="RefSeq" id="WP_018577882.1">
    <property type="nucleotide sequence ID" value="NZ_KB892415.1"/>
</dbReference>